<evidence type="ECO:0000259" key="1">
    <source>
        <dbReference type="Pfam" id="PF03184"/>
    </source>
</evidence>
<dbReference type="GO" id="GO:0005634">
    <property type="term" value="C:nucleus"/>
    <property type="evidence" value="ECO:0007669"/>
    <property type="project" value="TreeGrafter"/>
</dbReference>
<dbReference type="Pfam" id="PF03184">
    <property type="entry name" value="DDE_1"/>
    <property type="match status" value="2"/>
</dbReference>
<dbReference type="GO" id="GO:0003677">
    <property type="term" value="F:DNA binding"/>
    <property type="evidence" value="ECO:0007669"/>
    <property type="project" value="TreeGrafter"/>
</dbReference>
<evidence type="ECO:0000313" key="2">
    <source>
        <dbReference type="EMBL" id="CAG8722701.1"/>
    </source>
</evidence>
<dbReference type="Proteomes" id="UP000789405">
    <property type="component" value="Unassembled WGS sequence"/>
</dbReference>
<feature type="domain" description="DDE-1" evidence="1">
    <location>
        <begin position="104"/>
        <end position="150"/>
    </location>
</feature>
<dbReference type="PANTHER" id="PTHR19303:SF73">
    <property type="entry name" value="PROTEIN PDC2"/>
    <property type="match status" value="1"/>
</dbReference>
<comment type="caution">
    <text evidence="2">The sequence shown here is derived from an EMBL/GenBank/DDBJ whole genome shotgun (WGS) entry which is preliminary data.</text>
</comment>
<feature type="domain" description="DDE-1" evidence="1">
    <location>
        <begin position="151"/>
        <end position="236"/>
    </location>
</feature>
<protein>
    <submittedName>
        <fullName evidence="2">13156_t:CDS:1</fullName>
    </submittedName>
</protein>
<accession>A0A9N9NDI2</accession>
<keyword evidence="3" id="KW-1185">Reference proteome</keyword>
<dbReference type="OrthoDB" id="2436275at2759"/>
<gene>
    <name evidence="2" type="ORF">DERYTH_LOCUS14449</name>
</gene>
<dbReference type="Gene3D" id="1.10.10.60">
    <property type="entry name" value="Homeodomain-like"/>
    <property type="match status" value="1"/>
</dbReference>
<dbReference type="InterPro" id="IPR050863">
    <property type="entry name" value="CenT-Element_Derived"/>
</dbReference>
<sequence length="376" mass="43707">MFSKKQVKKTTLSNEQRREIIKYKEKNPNISHVDLAAWIKETFKLEVHSTTIGCLIKNKNDIGDNLSKKKQRTVQYLDLENALLDLEPDTTLATTHLKGKKKDKKQLAVALCANADGTDKFKPFVIDKLPNPWCFKHIKCNRLGVTYKSSIDNAKCYSSSNLNLYNTTIHYLPPNTTSCIQPLDAGIIMSFKCRYKNYFIKWMLDQYESENNNKLNVLNAIKFIVQAWNEVSSETVWILLVVQNNEEPTNDNDDKLMEEMKVDIEALNFRNAMDLEVYINYPEEENTNKTLNKQKILTLVTNIETENDSNDDNSKDEDDSRKISLITYHEVLNAIKMLEHYFMQQDLSDKDRLYHNQALLKLQKAIRKSRSASFKQ</sequence>
<dbReference type="AlphaFoldDB" id="A0A9N9NDI2"/>
<name>A0A9N9NDI2_9GLOM</name>
<feature type="non-terminal residue" evidence="2">
    <location>
        <position position="1"/>
    </location>
</feature>
<proteinExistence type="predicted"/>
<dbReference type="EMBL" id="CAJVPY010010897">
    <property type="protein sequence ID" value="CAG8722701.1"/>
    <property type="molecule type" value="Genomic_DNA"/>
</dbReference>
<dbReference type="InterPro" id="IPR004875">
    <property type="entry name" value="DDE_SF_endonuclease_dom"/>
</dbReference>
<organism evidence="2 3">
    <name type="scientific">Dentiscutata erythropus</name>
    <dbReference type="NCBI Taxonomy" id="1348616"/>
    <lineage>
        <taxon>Eukaryota</taxon>
        <taxon>Fungi</taxon>
        <taxon>Fungi incertae sedis</taxon>
        <taxon>Mucoromycota</taxon>
        <taxon>Glomeromycotina</taxon>
        <taxon>Glomeromycetes</taxon>
        <taxon>Diversisporales</taxon>
        <taxon>Gigasporaceae</taxon>
        <taxon>Dentiscutata</taxon>
    </lineage>
</organism>
<evidence type="ECO:0000313" key="3">
    <source>
        <dbReference type="Proteomes" id="UP000789405"/>
    </source>
</evidence>
<dbReference type="PANTHER" id="PTHR19303">
    <property type="entry name" value="TRANSPOSON"/>
    <property type="match status" value="1"/>
</dbReference>
<reference evidence="2" key="1">
    <citation type="submission" date="2021-06" db="EMBL/GenBank/DDBJ databases">
        <authorList>
            <person name="Kallberg Y."/>
            <person name="Tangrot J."/>
            <person name="Rosling A."/>
        </authorList>
    </citation>
    <scope>NUCLEOTIDE SEQUENCE</scope>
    <source>
        <strain evidence="2">MA453B</strain>
    </source>
</reference>